<evidence type="ECO:0000256" key="1">
    <source>
        <dbReference type="SAM" id="MobiDB-lite"/>
    </source>
</evidence>
<feature type="compositionally biased region" description="Basic and acidic residues" evidence="1">
    <location>
        <begin position="250"/>
        <end position="261"/>
    </location>
</feature>
<accession>A0A8H7ADD5</accession>
<sequence length="270" mass="30040">MARVKKTTRAPPGYNRGLAGVPQLDPTHAQPNHNQNNLQQLSQSFWEAPNPPDSEFVRMRDAYQMPPPPPPAVSEQEFMNEVLAGDYDTELELSASARADTSTPLRKKRKIAHGFTPDAGLEKNFVAGLQARKRTPSPLSRSLTDCRIRISALQSSLLILQDKKKELKAMKNRAPHFGDGRVVDEPETKDSSRHVTFVNYDAEHVRKRLETSKKELGVAKEEGDLEEKKRLAGTGQSGFQRAIAELMKEVNERNTASERGGDLPMSGMEG</sequence>
<keyword evidence="3" id="KW-1185">Reference proteome</keyword>
<comment type="caution">
    <text evidence="2">The sequence shown here is derived from an EMBL/GenBank/DDBJ whole genome shotgun (WGS) entry which is preliminary data.</text>
</comment>
<dbReference type="EMBL" id="JAACFV010000120">
    <property type="protein sequence ID" value="KAF7505027.1"/>
    <property type="molecule type" value="Genomic_DNA"/>
</dbReference>
<organism evidence="2 3">
    <name type="scientific">Endocarpon pusillum</name>
    <dbReference type="NCBI Taxonomy" id="364733"/>
    <lineage>
        <taxon>Eukaryota</taxon>
        <taxon>Fungi</taxon>
        <taxon>Dikarya</taxon>
        <taxon>Ascomycota</taxon>
        <taxon>Pezizomycotina</taxon>
        <taxon>Eurotiomycetes</taxon>
        <taxon>Chaetothyriomycetidae</taxon>
        <taxon>Verrucariales</taxon>
        <taxon>Verrucariaceae</taxon>
        <taxon>Endocarpon</taxon>
    </lineage>
</organism>
<feature type="compositionally biased region" description="Low complexity" evidence="1">
    <location>
        <begin position="32"/>
        <end position="44"/>
    </location>
</feature>
<proteinExistence type="predicted"/>
<protein>
    <submittedName>
        <fullName evidence="2">Uncharacterized protein</fullName>
    </submittedName>
</protein>
<dbReference type="OrthoDB" id="10454634at2759"/>
<dbReference type="Proteomes" id="UP000606974">
    <property type="component" value="Unassembled WGS sequence"/>
</dbReference>
<feature type="region of interest" description="Disordered" evidence="1">
    <location>
        <begin position="1"/>
        <end position="55"/>
    </location>
</feature>
<gene>
    <name evidence="2" type="ORF">GJ744_001481</name>
</gene>
<feature type="region of interest" description="Disordered" evidence="1">
    <location>
        <begin position="250"/>
        <end position="270"/>
    </location>
</feature>
<evidence type="ECO:0000313" key="2">
    <source>
        <dbReference type="EMBL" id="KAF7505027.1"/>
    </source>
</evidence>
<name>A0A8H7ADD5_9EURO</name>
<dbReference type="AlphaFoldDB" id="A0A8H7ADD5"/>
<reference evidence="2" key="1">
    <citation type="submission" date="2020-02" db="EMBL/GenBank/DDBJ databases">
        <authorList>
            <person name="Palmer J.M."/>
        </authorList>
    </citation>
    <scope>NUCLEOTIDE SEQUENCE</scope>
    <source>
        <strain evidence="2">EPUS1.4</strain>
        <tissue evidence="2">Thallus</tissue>
    </source>
</reference>
<evidence type="ECO:0000313" key="3">
    <source>
        <dbReference type="Proteomes" id="UP000606974"/>
    </source>
</evidence>